<protein>
    <recommendedName>
        <fullName evidence="6">Receptor ligand binding region domain-containing protein</fullName>
    </recommendedName>
</protein>
<dbReference type="CDD" id="cd06352">
    <property type="entry name" value="PBP1_NPR_GC-like"/>
    <property type="match status" value="1"/>
</dbReference>
<comment type="caution">
    <text evidence="7">The sequence shown here is derived from an EMBL/GenBank/DDBJ whole genome shotgun (WGS) entry which is preliminary data.</text>
</comment>
<dbReference type="STRING" id="34508.A0A4U5ME74"/>
<reference evidence="7 8" key="1">
    <citation type="journal article" date="2015" name="Genome Biol.">
        <title>Comparative genomics of Steinernema reveals deeply conserved gene regulatory networks.</title>
        <authorList>
            <person name="Dillman A.R."/>
            <person name="Macchietto M."/>
            <person name="Porter C.F."/>
            <person name="Rogers A."/>
            <person name="Williams B."/>
            <person name="Antoshechkin I."/>
            <person name="Lee M.M."/>
            <person name="Goodwin Z."/>
            <person name="Lu X."/>
            <person name="Lewis E.E."/>
            <person name="Goodrich-Blair H."/>
            <person name="Stock S.P."/>
            <person name="Adams B.J."/>
            <person name="Sternberg P.W."/>
            <person name="Mortazavi A."/>
        </authorList>
    </citation>
    <scope>NUCLEOTIDE SEQUENCE [LARGE SCALE GENOMIC DNA]</scope>
    <source>
        <strain evidence="7 8">ALL</strain>
    </source>
</reference>
<proteinExistence type="predicted"/>
<dbReference type="GO" id="GO:0038023">
    <property type="term" value="F:signaling receptor activity"/>
    <property type="evidence" value="ECO:0007669"/>
    <property type="project" value="TreeGrafter"/>
</dbReference>
<reference evidence="7 8" key="2">
    <citation type="journal article" date="2019" name="G3 (Bethesda)">
        <title>Hybrid Assembly of the Genome of the Entomopathogenic Nematode Steinernema carpocapsae Identifies the X-Chromosome.</title>
        <authorList>
            <person name="Serra L."/>
            <person name="Macchietto M."/>
            <person name="Macias-Munoz A."/>
            <person name="McGill C.J."/>
            <person name="Rodriguez I.M."/>
            <person name="Rodriguez B."/>
            <person name="Murad R."/>
            <person name="Mortazavi A."/>
        </authorList>
    </citation>
    <scope>NUCLEOTIDE SEQUENCE [LARGE SCALE GENOMIC DNA]</scope>
    <source>
        <strain evidence="7 8">ALL</strain>
    </source>
</reference>
<dbReference type="GO" id="GO:0017046">
    <property type="term" value="F:peptide hormone binding"/>
    <property type="evidence" value="ECO:0007669"/>
    <property type="project" value="TreeGrafter"/>
</dbReference>
<dbReference type="PANTHER" id="PTHR44755">
    <property type="entry name" value="NATRIURETIC PEPTIDE RECEPTOR 3-RELATED"/>
    <property type="match status" value="1"/>
</dbReference>
<dbReference type="Gene3D" id="3.40.50.2300">
    <property type="match status" value="1"/>
</dbReference>
<feature type="signal peptide" evidence="5">
    <location>
        <begin position="1"/>
        <end position="20"/>
    </location>
</feature>
<dbReference type="InterPro" id="IPR001828">
    <property type="entry name" value="ANF_lig-bd_rcpt"/>
</dbReference>
<sequence length="323" mass="36418">MRVLPRFVSALLCVATVIHGQLLTAAPPPLVPPNQKPTTPPGPNEIRIGLLIPMDNQEIVRETGFVRSAGSIPIAIENVRQKHMLDAYNFTFYWKHDECDEAKAAGYTVEFIEQYQVHGILGPTCSGPAIQAGTIAAYYNVPIYFWGMVTAHALSEVGRFPTAMSLTADSLELAEAFMEIMRTYKWDRFAFIYMESVRQKCKYIRDDLNIVLEGASNTDINSAYSKKLENSSGEYVQKILEQAKSKARSRLRIGNSNLWPISVFAVCFDVDVDRRNFFLEVHDTNMDTEDYVYIMLDTRAYGFGQRAMKNGVVDSESFDPSYA</sequence>
<dbReference type="EMBL" id="AZBU02000008">
    <property type="protein sequence ID" value="TKR67461.1"/>
    <property type="molecule type" value="Genomic_DNA"/>
</dbReference>
<feature type="domain" description="Receptor ligand binding region" evidence="6">
    <location>
        <begin position="69"/>
        <end position="300"/>
    </location>
</feature>
<dbReference type="GO" id="GO:0016020">
    <property type="term" value="C:membrane"/>
    <property type="evidence" value="ECO:0007669"/>
    <property type="project" value="UniProtKB-SubCell"/>
</dbReference>
<dbReference type="Pfam" id="PF01094">
    <property type="entry name" value="ANF_receptor"/>
    <property type="match status" value="1"/>
</dbReference>
<keyword evidence="8" id="KW-1185">Reference proteome</keyword>
<dbReference type="GO" id="GO:0007165">
    <property type="term" value="P:signal transduction"/>
    <property type="evidence" value="ECO:0007669"/>
    <property type="project" value="TreeGrafter"/>
</dbReference>
<dbReference type="OrthoDB" id="5867643at2759"/>
<keyword evidence="3" id="KW-1133">Transmembrane helix</keyword>
<evidence type="ECO:0000259" key="6">
    <source>
        <dbReference type="Pfam" id="PF01094"/>
    </source>
</evidence>
<dbReference type="InterPro" id="IPR052612">
    <property type="entry name" value="ANP_Clearance_Receptor"/>
</dbReference>
<gene>
    <name evidence="7" type="ORF">L596_023610</name>
</gene>
<comment type="subcellular location">
    <subcellularLocation>
        <location evidence="1">Membrane</location>
    </subcellularLocation>
</comment>
<dbReference type="Proteomes" id="UP000298663">
    <property type="component" value="Unassembled WGS sequence"/>
</dbReference>
<evidence type="ECO:0000313" key="8">
    <source>
        <dbReference type="Proteomes" id="UP000298663"/>
    </source>
</evidence>
<dbReference type="AlphaFoldDB" id="A0A4U5ME74"/>
<evidence type="ECO:0000256" key="2">
    <source>
        <dbReference type="ARBA" id="ARBA00022692"/>
    </source>
</evidence>
<dbReference type="InterPro" id="IPR028082">
    <property type="entry name" value="Peripla_BP_I"/>
</dbReference>
<evidence type="ECO:0000256" key="5">
    <source>
        <dbReference type="SAM" id="SignalP"/>
    </source>
</evidence>
<evidence type="ECO:0000256" key="3">
    <source>
        <dbReference type="ARBA" id="ARBA00022989"/>
    </source>
</evidence>
<organism evidence="7 8">
    <name type="scientific">Steinernema carpocapsae</name>
    <name type="common">Entomopathogenic nematode</name>
    <dbReference type="NCBI Taxonomy" id="34508"/>
    <lineage>
        <taxon>Eukaryota</taxon>
        <taxon>Metazoa</taxon>
        <taxon>Ecdysozoa</taxon>
        <taxon>Nematoda</taxon>
        <taxon>Chromadorea</taxon>
        <taxon>Rhabditida</taxon>
        <taxon>Tylenchina</taxon>
        <taxon>Panagrolaimomorpha</taxon>
        <taxon>Strongyloidoidea</taxon>
        <taxon>Steinernematidae</taxon>
        <taxon>Steinernema</taxon>
    </lineage>
</organism>
<keyword evidence="2" id="KW-0812">Transmembrane</keyword>
<dbReference type="SUPFAM" id="SSF53822">
    <property type="entry name" value="Periplasmic binding protein-like I"/>
    <property type="match status" value="1"/>
</dbReference>
<dbReference type="PANTHER" id="PTHR44755:SF8">
    <property type="entry name" value="RECEPTOR LIGAND BINDING REGION DOMAIN-CONTAINING PROTEIN"/>
    <property type="match status" value="1"/>
</dbReference>
<evidence type="ECO:0000256" key="4">
    <source>
        <dbReference type="ARBA" id="ARBA00023136"/>
    </source>
</evidence>
<evidence type="ECO:0000256" key="1">
    <source>
        <dbReference type="ARBA" id="ARBA00004370"/>
    </source>
</evidence>
<name>A0A4U5ME74_STECR</name>
<evidence type="ECO:0000313" key="7">
    <source>
        <dbReference type="EMBL" id="TKR67461.1"/>
    </source>
</evidence>
<keyword evidence="5" id="KW-0732">Signal</keyword>
<feature type="chain" id="PRO_5020234432" description="Receptor ligand binding region domain-containing protein" evidence="5">
    <location>
        <begin position="21"/>
        <end position="323"/>
    </location>
</feature>
<accession>A0A4U5ME74</accession>
<keyword evidence="4" id="KW-0472">Membrane</keyword>